<sequence>EKLYNDFILRFGFPAHILHDQGREFENNIFHQLEKLTGIRRRRTTPYHPQANGKAERFNRTLLAMLRTLPENQKSKWLMSVNNVVHAYSCTVKSATGFSPFFLLFGRPPRLPIDLLFGLSPTTTTGNHTQYVKRWKGAMKEAYAKATENSRKSAEIGKKHYDKKIRYTELKPAGDRVLVRNLSERGGPGKLRSHWEDQIHVVVERKGKEKCQYSWLNLRA</sequence>
<dbReference type="OrthoDB" id="10065153at2759"/>
<dbReference type="Gene3D" id="3.30.420.10">
    <property type="entry name" value="Ribonuclease H-like superfamily/Ribonuclease H"/>
    <property type="match status" value="1"/>
</dbReference>
<protein>
    <submittedName>
        <fullName evidence="2">Retrovirus-related Pol poly from transposon 412</fullName>
    </submittedName>
</protein>
<evidence type="ECO:0000313" key="3">
    <source>
        <dbReference type="Proteomes" id="UP001152795"/>
    </source>
</evidence>
<dbReference type="FunFam" id="3.30.420.10:FF:000032">
    <property type="entry name" value="Retrovirus-related Pol polyprotein from transposon 297-like Protein"/>
    <property type="match status" value="1"/>
</dbReference>
<feature type="domain" description="Integrase catalytic" evidence="1">
    <location>
        <begin position="1"/>
        <end position="108"/>
    </location>
</feature>
<dbReference type="EMBL" id="CACRXK020011880">
    <property type="protein sequence ID" value="CAB4022240.1"/>
    <property type="molecule type" value="Genomic_DNA"/>
</dbReference>
<proteinExistence type="predicted"/>
<dbReference type="GO" id="GO:0015074">
    <property type="term" value="P:DNA integration"/>
    <property type="evidence" value="ECO:0007669"/>
    <property type="project" value="InterPro"/>
</dbReference>
<dbReference type="Proteomes" id="UP001152795">
    <property type="component" value="Unassembled WGS sequence"/>
</dbReference>
<feature type="non-terminal residue" evidence="2">
    <location>
        <position position="1"/>
    </location>
</feature>
<accession>A0A6S7IY83</accession>
<dbReference type="PROSITE" id="PS50994">
    <property type="entry name" value="INTEGRASE"/>
    <property type="match status" value="1"/>
</dbReference>
<dbReference type="InterPro" id="IPR012337">
    <property type="entry name" value="RNaseH-like_sf"/>
</dbReference>
<dbReference type="PANTHER" id="PTHR37984:SF15">
    <property type="entry name" value="INTEGRASE CATALYTIC DOMAIN-CONTAINING PROTEIN"/>
    <property type="match status" value="1"/>
</dbReference>
<dbReference type="SUPFAM" id="SSF53098">
    <property type="entry name" value="Ribonuclease H-like"/>
    <property type="match status" value="1"/>
</dbReference>
<name>A0A6S7IY83_PARCT</name>
<dbReference type="InterPro" id="IPR050951">
    <property type="entry name" value="Retrovirus_Pol_polyprotein"/>
</dbReference>
<dbReference type="GO" id="GO:0003676">
    <property type="term" value="F:nucleic acid binding"/>
    <property type="evidence" value="ECO:0007669"/>
    <property type="project" value="InterPro"/>
</dbReference>
<keyword evidence="3" id="KW-1185">Reference proteome</keyword>
<gene>
    <name evidence="2" type="ORF">PACLA_8A009970</name>
</gene>
<dbReference type="AlphaFoldDB" id="A0A6S7IY83"/>
<dbReference type="InterPro" id="IPR036397">
    <property type="entry name" value="RNaseH_sf"/>
</dbReference>
<comment type="caution">
    <text evidence="2">The sequence shown here is derived from an EMBL/GenBank/DDBJ whole genome shotgun (WGS) entry which is preliminary data.</text>
</comment>
<organism evidence="2 3">
    <name type="scientific">Paramuricea clavata</name>
    <name type="common">Red gorgonian</name>
    <name type="synonym">Violescent sea-whip</name>
    <dbReference type="NCBI Taxonomy" id="317549"/>
    <lineage>
        <taxon>Eukaryota</taxon>
        <taxon>Metazoa</taxon>
        <taxon>Cnidaria</taxon>
        <taxon>Anthozoa</taxon>
        <taxon>Octocorallia</taxon>
        <taxon>Malacalcyonacea</taxon>
        <taxon>Plexauridae</taxon>
        <taxon>Paramuricea</taxon>
    </lineage>
</organism>
<evidence type="ECO:0000259" key="1">
    <source>
        <dbReference type="PROSITE" id="PS50994"/>
    </source>
</evidence>
<dbReference type="PANTHER" id="PTHR37984">
    <property type="entry name" value="PROTEIN CBG26694"/>
    <property type="match status" value="1"/>
</dbReference>
<reference evidence="2" key="1">
    <citation type="submission" date="2020-04" db="EMBL/GenBank/DDBJ databases">
        <authorList>
            <person name="Alioto T."/>
            <person name="Alioto T."/>
            <person name="Gomez Garrido J."/>
        </authorList>
    </citation>
    <scope>NUCLEOTIDE SEQUENCE</scope>
    <source>
        <strain evidence="2">A484AB</strain>
    </source>
</reference>
<evidence type="ECO:0000313" key="2">
    <source>
        <dbReference type="EMBL" id="CAB4022240.1"/>
    </source>
</evidence>
<dbReference type="InterPro" id="IPR001584">
    <property type="entry name" value="Integrase_cat-core"/>
</dbReference>